<protein>
    <submittedName>
        <fullName evidence="6">Flagellar basal body P-ring formation chaperone FlgA</fullName>
    </submittedName>
</protein>
<dbReference type="CDD" id="cd11614">
    <property type="entry name" value="SAF_CpaB_FlgA_like"/>
    <property type="match status" value="1"/>
</dbReference>
<dbReference type="PANTHER" id="PTHR36307">
    <property type="entry name" value="FLAGELLA BASAL BODY P-RING FORMATION PROTEIN FLGA"/>
    <property type="match status" value="1"/>
</dbReference>
<keyword evidence="6" id="KW-0966">Cell projection</keyword>
<evidence type="ECO:0000256" key="1">
    <source>
        <dbReference type="ARBA" id="ARBA00004418"/>
    </source>
</evidence>
<dbReference type="InterPro" id="IPR017585">
    <property type="entry name" value="SAF_FlgA"/>
</dbReference>
<evidence type="ECO:0000313" key="6">
    <source>
        <dbReference type="EMBL" id="MFC3229450.1"/>
    </source>
</evidence>
<dbReference type="Gene3D" id="3.90.1210.10">
    <property type="entry name" value="Antifreeze-like/N-acetylneuraminic acid synthase C-terminal domain"/>
    <property type="match status" value="1"/>
</dbReference>
<dbReference type="PANTHER" id="PTHR36307:SF1">
    <property type="entry name" value="FLAGELLA BASAL BODY P-RING FORMATION PROTEIN FLGA"/>
    <property type="match status" value="1"/>
</dbReference>
<dbReference type="EMBL" id="JBHRTR010000031">
    <property type="protein sequence ID" value="MFC3229450.1"/>
    <property type="molecule type" value="Genomic_DNA"/>
</dbReference>
<reference evidence="7" key="1">
    <citation type="journal article" date="2019" name="Int. J. Syst. Evol. Microbiol.">
        <title>The Global Catalogue of Microorganisms (GCM) 10K type strain sequencing project: providing services to taxonomists for standard genome sequencing and annotation.</title>
        <authorList>
            <consortium name="The Broad Institute Genomics Platform"/>
            <consortium name="The Broad Institute Genome Sequencing Center for Infectious Disease"/>
            <person name="Wu L."/>
            <person name="Ma J."/>
        </authorList>
    </citation>
    <scope>NUCLEOTIDE SEQUENCE [LARGE SCALE GENOMIC DNA]</scope>
    <source>
        <strain evidence="7">KCTC 42964</strain>
    </source>
</reference>
<dbReference type="Pfam" id="PF13144">
    <property type="entry name" value="ChapFlgA"/>
    <property type="match status" value="1"/>
</dbReference>
<dbReference type="NCBIfam" id="TIGR03170">
    <property type="entry name" value="flgA_cterm"/>
    <property type="match status" value="1"/>
</dbReference>
<sequence length="354" mass="37838">MTARISKLVMHAGYGLLAALIAATALAHAAAAAADRTAADAAAAPVPAEVIYLRGDITVDGPMVTLGDMLVGVPEHLYDVPVARSPDPGQQGRIRTGSVARVAQIHGLEWTPFAQTRSIEVTRRGRLVEQSELTRVILDALQPQLAEGDHEIYLNGRVRDTFVALDTVVDPQVESLDFRADTGRFDAVVRLSHGTQTRPLRLTGMVTEMADLPVLRTRMDSGEVITAADITYRKVRADRVPANIITEAEDLIGRTPRRVVAAGRHVRANDIIVPQDVARNDMVTMVVNNGGMLLTTTGQALESGARGEVIGVRNMRSKRVVRGVIVGPGEVHMVGNGFVTPANAGLANARHTSG</sequence>
<organism evidence="6 7">
    <name type="scientific">Marinibaculum pumilum</name>
    <dbReference type="NCBI Taxonomy" id="1766165"/>
    <lineage>
        <taxon>Bacteria</taxon>
        <taxon>Pseudomonadati</taxon>
        <taxon>Pseudomonadota</taxon>
        <taxon>Alphaproteobacteria</taxon>
        <taxon>Rhodospirillales</taxon>
        <taxon>Rhodospirillaceae</taxon>
        <taxon>Marinibaculum</taxon>
    </lineage>
</organism>
<accession>A0ABV7L450</accession>
<evidence type="ECO:0000256" key="4">
    <source>
        <dbReference type="SAM" id="SignalP"/>
    </source>
</evidence>
<dbReference type="InterPro" id="IPR039246">
    <property type="entry name" value="Flagellar_FlgA"/>
</dbReference>
<keyword evidence="2 4" id="KW-0732">Signal</keyword>
<dbReference type="SMART" id="SM00858">
    <property type="entry name" value="SAF"/>
    <property type="match status" value="1"/>
</dbReference>
<name>A0ABV7L450_9PROT</name>
<evidence type="ECO:0000256" key="3">
    <source>
        <dbReference type="ARBA" id="ARBA00022764"/>
    </source>
</evidence>
<dbReference type="RefSeq" id="WP_379903652.1">
    <property type="nucleotide sequence ID" value="NZ_JBHRTR010000031.1"/>
</dbReference>
<dbReference type="Proteomes" id="UP001595528">
    <property type="component" value="Unassembled WGS sequence"/>
</dbReference>
<dbReference type="InterPro" id="IPR013974">
    <property type="entry name" value="SAF"/>
</dbReference>
<keyword evidence="6" id="KW-0969">Cilium</keyword>
<keyword evidence="6" id="KW-0282">Flagellum</keyword>
<evidence type="ECO:0000256" key="2">
    <source>
        <dbReference type="ARBA" id="ARBA00022729"/>
    </source>
</evidence>
<comment type="subcellular location">
    <subcellularLocation>
        <location evidence="1">Periplasm</location>
    </subcellularLocation>
</comment>
<dbReference type="Gene3D" id="2.30.30.760">
    <property type="match status" value="1"/>
</dbReference>
<evidence type="ECO:0000259" key="5">
    <source>
        <dbReference type="SMART" id="SM00858"/>
    </source>
</evidence>
<feature type="domain" description="SAF" evidence="5">
    <location>
        <begin position="210"/>
        <end position="272"/>
    </location>
</feature>
<feature type="chain" id="PRO_5046673949" evidence="4">
    <location>
        <begin position="30"/>
        <end position="354"/>
    </location>
</feature>
<keyword evidence="3" id="KW-0574">Periplasm</keyword>
<gene>
    <name evidence="6" type="primary">flgA</name>
    <name evidence="6" type="ORF">ACFOGJ_19540</name>
</gene>
<comment type="caution">
    <text evidence="6">The sequence shown here is derived from an EMBL/GenBank/DDBJ whole genome shotgun (WGS) entry which is preliminary data.</text>
</comment>
<proteinExistence type="predicted"/>
<evidence type="ECO:0000313" key="7">
    <source>
        <dbReference type="Proteomes" id="UP001595528"/>
    </source>
</evidence>
<feature type="signal peptide" evidence="4">
    <location>
        <begin position="1"/>
        <end position="29"/>
    </location>
</feature>
<keyword evidence="7" id="KW-1185">Reference proteome</keyword>